<evidence type="ECO:0000313" key="2">
    <source>
        <dbReference type="Proteomes" id="UP000259610"/>
    </source>
</evidence>
<gene>
    <name evidence="1" type="ORF">DCG58_19160</name>
</gene>
<dbReference type="EMBL" id="DMAN01000436">
    <property type="protein sequence ID" value="HAE29286.1"/>
    <property type="molecule type" value="Genomic_DNA"/>
</dbReference>
<comment type="caution">
    <text evidence="1">The sequence shown here is derived from an EMBL/GenBank/DDBJ whole genome shotgun (WGS) entry which is preliminary data.</text>
</comment>
<evidence type="ECO:0000313" key="1">
    <source>
        <dbReference type="EMBL" id="HAE29286.1"/>
    </source>
</evidence>
<dbReference type="Proteomes" id="UP000259610">
    <property type="component" value="Unassembled WGS sequence"/>
</dbReference>
<dbReference type="AlphaFoldDB" id="A0A3B9H4B5"/>
<proteinExistence type="predicted"/>
<dbReference type="InterPro" id="IPR023606">
    <property type="entry name" value="CoA-Trfase_III_dom_1_sf"/>
</dbReference>
<dbReference type="Gene3D" id="3.40.50.10540">
    <property type="entry name" value="Crotonobetainyl-coa:carnitine coa-transferase, domain 1"/>
    <property type="match status" value="1"/>
</dbReference>
<name>A0A3B9H4B5_9PROT</name>
<organism evidence="1 2">
    <name type="scientific">Hyphomonas adhaerens</name>
    <dbReference type="NCBI Taxonomy" id="81029"/>
    <lineage>
        <taxon>Bacteria</taxon>
        <taxon>Pseudomonadati</taxon>
        <taxon>Pseudomonadota</taxon>
        <taxon>Alphaproteobacteria</taxon>
        <taxon>Hyphomonadales</taxon>
        <taxon>Hyphomonadaceae</taxon>
        <taxon>Hyphomonas</taxon>
    </lineage>
</organism>
<dbReference type="SUPFAM" id="SSF89796">
    <property type="entry name" value="CoA-transferase family III (CaiB/BaiF)"/>
    <property type="match status" value="1"/>
</dbReference>
<feature type="non-terminal residue" evidence="1">
    <location>
        <position position="1"/>
    </location>
</feature>
<reference evidence="1 2" key="1">
    <citation type="journal article" date="2018" name="Nat. Biotechnol.">
        <title>A standardized bacterial taxonomy based on genome phylogeny substantially revises the tree of life.</title>
        <authorList>
            <person name="Parks D.H."/>
            <person name="Chuvochina M."/>
            <person name="Waite D.W."/>
            <person name="Rinke C."/>
            <person name="Skarshewski A."/>
            <person name="Chaumeil P.A."/>
            <person name="Hugenholtz P."/>
        </authorList>
    </citation>
    <scope>NUCLEOTIDE SEQUENCE [LARGE SCALE GENOMIC DNA]</scope>
    <source>
        <strain evidence="1">UBA8733</strain>
    </source>
</reference>
<accession>A0A3B9H4B5</accession>
<sequence>ANDFPDLQDDPHLKAVNFFQRREHPTEGGYWETQPPVQFVGQPQREITPAPAIGEHTDDVLAELGLKKD</sequence>
<protein>
    <submittedName>
        <fullName evidence="1">Carnitine dehydratase</fullName>
    </submittedName>
</protein>